<dbReference type="PANTHER" id="PTHR38100">
    <property type="entry name" value="HIGH FREQUENCY LYSOGENIZATION PROTEIN HFLD"/>
    <property type="match status" value="1"/>
</dbReference>
<dbReference type="PANTHER" id="PTHR38100:SF1">
    <property type="entry name" value="HIGH FREQUENCY LYSOGENIZATION PROTEIN HFLD"/>
    <property type="match status" value="1"/>
</dbReference>
<proteinExistence type="predicted"/>
<dbReference type="GO" id="GO:0005737">
    <property type="term" value="C:cytoplasm"/>
    <property type="evidence" value="ECO:0007669"/>
    <property type="project" value="UniProtKB-SubCell"/>
</dbReference>
<keyword evidence="6" id="KW-1185">Reference proteome</keyword>
<dbReference type="AlphaFoldDB" id="A0A217ED09"/>
<evidence type="ECO:0000256" key="4">
    <source>
        <dbReference type="ARBA" id="ARBA00023136"/>
    </source>
</evidence>
<dbReference type="Gene3D" id="1.10.3890.10">
    <property type="entry name" value="HflD-like"/>
    <property type="match status" value="1"/>
</dbReference>
<gene>
    <name evidence="5" type="ORF">SAMN05444584_0260</name>
</gene>
<dbReference type="SUPFAM" id="SSF101322">
    <property type="entry name" value="YcfC-like"/>
    <property type="match status" value="1"/>
</dbReference>
<keyword evidence="3" id="KW-0963">Cytoplasm</keyword>
<dbReference type="EMBL" id="FZLN01000001">
    <property type="protein sequence ID" value="SNQ28341.1"/>
    <property type="molecule type" value="Genomic_DNA"/>
</dbReference>
<dbReference type="OrthoDB" id="9788031at2"/>
<dbReference type="RefSeq" id="WP_088822338.1">
    <property type="nucleotide sequence ID" value="NZ_FZLN01000001.1"/>
</dbReference>
<protein>
    <submittedName>
        <fullName evidence="5">High frequency lysogenization protein</fullName>
    </submittedName>
</protein>
<reference evidence="6" key="1">
    <citation type="submission" date="2017-06" db="EMBL/GenBank/DDBJ databases">
        <authorList>
            <person name="Varghese N."/>
            <person name="Submissions S."/>
        </authorList>
    </citation>
    <scope>NUCLEOTIDE SEQUENCE [LARGE SCALE GENOMIC DNA]</scope>
    <source>
        <strain evidence="6">ANC 5114</strain>
    </source>
</reference>
<dbReference type="Pfam" id="PF04356">
    <property type="entry name" value="DUF489"/>
    <property type="match status" value="1"/>
</dbReference>
<organism evidence="5 6">
    <name type="scientific">Acinetobacter apis</name>
    <dbReference type="NCBI Taxonomy" id="1229165"/>
    <lineage>
        <taxon>Bacteria</taxon>
        <taxon>Pseudomonadati</taxon>
        <taxon>Pseudomonadota</taxon>
        <taxon>Gammaproteobacteria</taxon>
        <taxon>Moraxellales</taxon>
        <taxon>Moraxellaceae</taxon>
        <taxon>Acinetobacter</taxon>
    </lineage>
</organism>
<keyword evidence="4" id="KW-0472">Membrane</keyword>
<keyword evidence="2" id="KW-1003">Cell membrane</keyword>
<name>A0A217ED09_9GAMM</name>
<evidence type="ECO:0000313" key="5">
    <source>
        <dbReference type="EMBL" id="SNQ28341.1"/>
    </source>
</evidence>
<dbReference type="InterPro" id="IPR007451">
    <property type="entry name" value="HflD"/>
</dbReference>
<evidence type="ECO:0000313" key="6">
    <source>
        <dbReference type="Proteomes" id="UP000243463"/>
    </source>
</evidence>
<evidence type="ECO:0000256" key="1">
    <source>
        <dbReference type="ARBA" id="ARBA00004496"/>
    </source>
</evidence>
<accession>A0A217ED09</accession>
<comment type="subcellular location">
    <subcellularLocation>
        <location evidence="1">Cytoplasm</location>
    </subcellularLocation>
</comment>
<dbReference type="Proteomes" id="UP000243463">
    <property type="component" value="Unassembled WGS sequence"/>
</dbReference>
<evidence type="ECO:0000256" key="2">
    <source>
        <dbReference type="ARBA" id="ARBA00022475"/>
    </source>
</evidence>
<sequence length="248" mass="28466">MVDTPFQQPQHLTVRQNRVLALAGVFQAAQLTHITAMTGLNRSNQSESFYLEQLIKSSLCIRPLAELPDPSLNTLDFFYGFNDLMLGLKHLESSLSRPFSIHPKSHIPKLPAAKLSTSYAISLLHLEKQIYQNPQFVEIIEQAQQKILKQFSFFDQNYLHPSIIANLAQAYLDTAGQIQPRILVRGHPEAFKDSQHTDRIRASLFTGLQMAHLWRQMGGRSRQLMFGKRKIMKDIHSIARMQYQLIEK</sequence>
<evidence type="ECO:0000256" key="3">
    <source>
        <dbReference type="ARBA" id="ARBA00022490"/>
    </source>
</evidence>
<dbReference type="InterPro" id="IPR035932">
    <property type="entry name" value="HflD-like_sf"/>
</dbReference>